<proteinExistence type="predicted"/>
<accession>A0A0C9M2Z8</accession>
<dbReference type="InterPro" id="IPR010921">
    <property type="entry name" value="Trp_repressor/repl_initiator"/>
</dbReference>
<dbReference type="GO" id="GO:0005524">
    <property type="term" value="F:ATP binding"/>
    <property type="evidence" value="ECO:0007669"/>
    <property type="project" value="InterPro"/>
</dbReference>
<sequence length="102" mass="11006">MTAALDRQLGEILAAAAIATGFTVAELHRPCREKPLVIARQAAIWAMRAATAASLPAIGRAMRRGHPAIHTALRAADARRELHPDFRALTDRLRAFGGKTDD</sequence>
<dbReference type="Gene3D" id="1.10.1750.10">
    <property type="match status" value="1"/>
</dbReference>
<gene>
    <name evidence="2" type="ORF">SP6_30_02710</name>
</gene>
<name>A0A0C9M2Z8_SPHPI</name>
<dbReference type="InterPro" id="IPR013159">
    <property type="entry name" value="DnaA_C"/>
</dbReference>
<reference evidence="2 3" key="1">
    <citation type="submission" date="2014-08" db="EMBL/GenBank/DDBJ databases">
        <title>Whole genome shotgun sequence of Sphingomonas paucimobilis NBRC 13935.</title>
        <authorList>
            <person name="Hosoyama A."/>
            <person name="Hashimoto M."/>
            <person name="Hosoyama Y."/>
            <person name="Noguchi M."/>
            <person name="Uohara A."/>
            <person name="Ohji S."/>
            <person name="Katano-Makiyama Y."/>
            <person name="Ichikawa N."/>
            <person name="Kimura A."/>
            <person name="Yamazoe A."/>
            <person name="Fujita N."/>
        </authorList>
    </citation>
    <scope>NUCLEOTIDE SEQUENCE [LARGE SCALE GENOMIC DNA]</scope>
    <source>
        <strain evidence="2 3">NBRC 13935</strain>
    </source>
</reference>
<dbReference type="RefSeq" id="WP_042468960.1">
    <property type="nucleotide sequence ID" value="NZ_BBJS01000030.1"/>
</dbReference>
<feature type="domain" description="Chromosomal replication initiator DnaA C-terminal" evidence="1">
    <location>
        <begin position="8"/>
        <end position="76"/>
    </location>
</feature>
<dbReference type="Pfam" id="PF08299">
    <property type="entry name" value="Bac_DnaA_C"/>
    <property type="match status" value="1"/>
</dbReference>
<dbReference type="SMART" id="SM00760">
    <property type="entry name" value="Bac_DnaA_C"/>
    <property type="match status" value="1"/>
</dbReference>
<dbReference type="GO" id="GO:0006270">
    <property type="term" value="P:DNA replication initiation"/>
    <property type="evidence" value="ECO:0007669"/>
    <property type="project" value="InterPro"/>
</dbReference>
<dbReference type="GO" id="GO:0043565">
    <property type="term" value="F:sequence-specific DNA binding"/>
    <property type="evidence" value="ECO:0007669"/>
    <property type="project" value="InterPro"/>
</dbReference>
<evidence type="ECO:0000259" key="1">
    <source>
        <dbReference type="SMART" id="SM00760"/>
    </source>
</evidence>
<dbReference type="EMBL" id="BBJS01000030">
    <property type="protein sequence ID" value="GAN14130.1"/>
    <property type="molecule type" value="Genomic_DNA"/>
</dbReference>
<dbReference type="GO" id="GO:0006275">
    <property type="term" value="P:regulation of DNA replication"/>
    <property type="evidence" value="ECO:0007669"/>
    <property type="project" value="InterPro"/>
</dbReference>
<comment type="caution">
    <text evidence="2">The sequence shown here is derived from an EMBL/GenBank/DDBJ whole genome shotgun (WGS) entry which is preliminary data.</text>
</comment>
<dbReference type="AlphaFoldDB" id="A0A0C9M2Z8"/>
<dbReference type="Proteomes" id="UP000032025">
    <property type="component" value="Unassembled WGS sequence"/>
</dbReference>
<keyword evidence="3" id="KW-1185">Reference proteome</keyword>
<protein>
    <submittedName>
        <fullName evidence="2">DNA, contig: SP630</fullName>
    </submittedName>
</protein>
<evidence type="ECO:0000313" key="2">
    <source>
        <dbReference type="EMBL" id="GAN14130.1"/>
    </source>
</evidence>
<organism evidence="2 3">
    <name type="scientific">Sphingomonas paucimobilis NBRC 13935</name>
    <dbReference type="NCBI Taxonomy" id="1219050"/>
    <lineage>
        <taxon>Bacteria</taxon>
        <taxon>Pseudomonadati</taxon>
        <taxon>Pseudomonadota</taxon>
        <taxon>Alphaproteobacteria</taxon>
        <taxon>Sphingomonadales</taxon>
        <taxon>Sphingomonadaceae</taxon>
        <taxon>Sphingomonas</taxon>
    </lineage>
</organism>
<dbReference type="SUPFAM" id="SSF48295">
    <property type="entry name" value="TrpR-like"/>
    <property type="match status" value="1"/>
</dbReference>
<dbReference type="GeneID" id="78528706"/>
<evidence type="ECO:0000313" key="3">
    <source>
        <dbReference type="Proteomes" id="UP000032025"/>
    </source>
</evidence>